<evidence type="ECO:0000313" key="3">
    <source>
        <dbReference type="EMBL" id="GMF59471.1"/>
    </source>
</evidence>
<protein>
    <submittedName>
        <fullName evidence="3">Unnamed protein product</fullName>
    </submittedName>
</protein>
<dbReference type="Proteomes" id="UP001165121">
    <property type="component" value="Unassembled WGS sequence"/>
</dbReference>
<feature type="domain" description="Exocyst complex subunit EXOC6/Sec15 C-terminal" evidence="2">
    <location>
        <begin position="15"/>
        <end position="146"/>
    </location>
</feature>
<dbReference type="GO" id="GO:0016020">
    <property type="term" value="C:membrane"/>
    <property type="evidence" value="ECO:0007669"/>
    <property type="project" value="TreeGrafter"/>
</dbReference>
<dbReference type="InterPro" id="IPR007225">
    <property type="entry name" value="EXOC6/Sec15"/>
</dbReference>
<evidence type="ECO:0000256" key="1">
    <source>
        <dbReference type="ARBA" id="ARBA00023054"/>
    </source>
</evidence>
<dbReference type="GO" id="GO:0006893">
    <property type="term" value="P:Golgi to plasma membrane transport"/>
    <property type="evidence" value="ECO:0007669"/>
    <property type="project" value="TreeGrafter"/>
</dbReference>
<sequence>MVLNRALRCCPIQLKKIDELLSSFYYLNWTPSAVLTQPDPSMWDLINYLKVTFAQLEQLPPAVQEAVHFASCSYLAKSLEQILSGPTVKKLNMEGIANFKRNLDVLLDFIESVPIAQLKDCFVPISHLVDLFVSGAVEAFLDPQQRYGYELQLGSYFILTCDLFVFSEKLEASIPTYLLKPCQQC</sequence>
<keyword evidence="4" id="KW-1185">Reference proteome</keyword>
<comment type="caution">
    <text evidence="3">The sequence shown here is derived from an EMBL/GenBank/DDBJ whole genome shotgun (WGS) entry which is preliminary data.</text>
</comment>
<dbReference type="PANTHER" id="PTHR12702">
    <property type="entry name" value="SEC15"/>
    <property type="match status" value="1"/>
</dbReference>
<reference evidence="3" key="1">
    <citation type="submission" date="2023-04" db="EMBL/GenBank/DDBJ databases">
        <title>Phytophthora fragariaefolia NBRC 109709.</title>
        <authorList>
            <person name="Ichikawa N."/>
            <person name="Sato H."/>
            <person name="Tonouchi N."/>
        </authorList>
    </citation>
    <scope>NUCLEOTIDE SEQUENCE</scope>
    <source>
        <strain evidence="3">NBRC 109709</strain>
    </source>
</reference>
<dbReference type="InterPro" id="IPR046361">
    <property type="entry name" value="EXOC6/Sec15_C"/>
</dbReference>
<dbReference type="GO" id="GO:0000145">
    <property type="term" value="C:exocyst"/>
    <property type="evidence" value="ECO:0007669"/>
    <property type="project" value="TreeGrafter"/>
</dbReference>
<dbReference type="EMBL" id="BSXT01005043">
    <property type="protein sequence ID" value="GMF59471.1"/>
    <property type="molecule type" value="Genomic_DNA"/>
</dbReference>
<keyword evidence="1" id="KW-0175">Coiled coil</keyword>
<gene>
    <name evidence="3" type="ORF">Pfra01_002569400</name>
</gene>
<dbReference type="PANTHER" id="PTHR12702:SF0">
    <property type="entry name" value="EXOCYST COMPLEX COMPONENT 6"/>
    <property type="match status" value="1"/>
</dbReference>
<evidence type="ECO:0000313" key="4">
    <source>
        <dbReference type="Proteomes" id="UP001165121"/>
    </source>
</evidence>
<dbReference type="Gene3D" id="1.20.58.670">
    <property type="entry name" value="Dsl1p vesicle tethering complex, Tip20p subunit, domain D"/>
    <property type="match status" value="1"/>
</dbReference>
<organism evidence="3 4">
    <name type="scientific">Phytophthora fragariaefolia</name>
    <dbReference type="NCBI Taxonomy" id="1490495"/>
    <lineage>
        <taxon>Eukaryota</taxon>
        <taxon>Sar</taxon>
        <taxon>Stramenopiles</taxon>
        <taxon>Oomycota</taxon>
        <taxon>Peronosporomycetes</taxon>
        <taxon>Peronosporales</taxon>
        <taxon>Peronosporaceae</taxon>
        <taxon>Phytophthora</taxon>
    </lineage>
</organism>
<evidence type="ECO:0000259" key="2">
    <source>
        <dbReference type="Pfam" id="PF04091"/>
    </source>
</evidence>
<proteinExistence type="predicted"/>
<dbReference type="Pfam" id="PF04091">
    <property type="entry name" value="Sec15_C"/>
    <property type="match status" value="1"/>
</dbReference>
<name>A0A9W7D9K2_9STRA</name>
<accession>A0A9W7D9K2</accession>
<dbReference type="AlphaFoldDB" id="A0A9W7D9K2"/>
<dbReference type="InterPro" id="IPR042044">
    <property type="entry name" value="EXOC6PINT-1/Sec15/Tip20_C_dom2"/>
</dbReference>
<dbReference type="GO" id="GO:0090522">
    <property type="term" value="P:vesicle tethering involved in exocytosis"/>
    <property type="evidence" value="ECO:0007669"/>
    <property type="project" value="InterPro"/>
</dbReference>
<dbReference type="OrthoDB" id="10267033at2759"/>
<dbReference type="GO" id="GO:0006886">
    <property type="term" value="P:intracellular protein transport"/>
    <property type="evidence" value="ECO:0007669"/>
    <property type="project" value="InterPro"/>
</dbReference>